<reference evidence="3" key="2">
    <citation type="journal article" date="2014" name="ISME J.">
        <title>Microbial stratification in low pH oxic and suboxic macroscopic growths along an acid mine drainage.</title>
        <authorList>
            <person name="Mendez-Garcia C."/>
            <person name="Mesa V."/>
            <person name="Sprenger R.R."/>
            <person name="Richter M."/>
            <person name="Diez M.S."/>
            <person name="Solano J."/>
            <person name="Bargiela R."/>
            <person name="Golyshina O.V."/>
            <person name="Manteca A."/>
            <person name="Ramos J.L."/>
            <person name="Gallego J.R."/>
            <person name="Llorente I."/>
            <person name="Martins Dos Santos V.A."/>
            <person name="Jensen O.N."/>
            <person name="Pelaez A.I."/>
            <person name="Sanchez J."/>
            <person name="Ferrer M."/>
        </authorList>
    </citation>
    <scope>NUCLEOTIDE SEQUENCE</scope>
</reference>
<dbReference type="PANTHER" id="PTHR31616">
    <property type="entry name" value="TREHALASE"/>
    <property type="match status" value="1"/>
</dbReference>
<evidence type="ECO:0000259" key="1">
    <source>
        <dbReference type="Pfam" id="PF00723"/>
    </source>
</evidence>
<dbReference type="Gene3D" id="2.70.98.10">
    <property type="match status" value="1"/>
</dbReference>
<sequence>MNEPTSIGAVLPESVWSRADKDLVGTSLGHSRLWFTLGQGLLNEVFCPRVDIPQIRDLNFVISDGKGFWIDLRRNASYDLEEIEAGVPALICRHHHPRFTFTLRVCPDPVRDAILIDYALVTNETLDLFFVLAPRVGNTDQNQVGSVFARGLHQIIGAQQGPFGLALAGSYEGRDALSRLQVGVIGQSDAWRDLDAHQTLTHDATQAGPGVLTLAGALTPQGTLAIGFSSSMSAASTLARSSLIEHFGKPWEQFLNSWKVWKADLDILNEVGHEFYPALARSLLVLKVHQDRSFPGAMVASLSTPWGESSATSGGYHLVWPRDLVESAMAFLILGQPEEAHRVLSYLIATQQPDGHWFQNQWLGGRPFWQGVQLDEAAFPILLVGFLRSAGVLGSMDVTQMVRRAITFILKNGPSTDQDRWEEDAGINPFTLAIVIAALVEGADHLDPKEADFVLAVADEWNTSIEDWCYVQGTELAKQHGIDGYYPRIAPREALRNRSALNQRLLIHNRADNDSPPAADQIALDFLQLVRYGLRVAKDPRIRSSVQIADALLSTPTPSGTVWHRYNGDGYGEHPDGRSFDGNGIGRGWPLLVGERGHYALAAGEDPLPYLKSMAAMTGRGGLIPEQVWDQPALPSAGLEPGRPSRSAMPLVWAHAEFVKLLASRIKGGIIDQPEATRKRYGGRIPPRRYVGWSFSIQRETMPPGFPVRLLLTAPATVHYGLANWDRPVDIATRDSGLGLHYVDLPTESLVPGQQVLFTFRWLNGRWEGRNFSIGIVQEGRATLQPDRGPGHEAS</sequence>
<dbReference type="InterPro" id="IPR015220">
    <property type="entry name" value="Glucodextranase_N"/>
</dbReference>
<name>T0ZDS7_9ZZZZ</name>
<dbReference type="Pfam" id="PF09137">
    <property type="entry name" value="Glucodextran_N"/>
    <property type="match status" value="1"/>
</dbReference>
<organism evidence="3">
    <name type="scientific">mine drainage metagenome</name>
    <dbReference type="NCBI Taxonomy" id="410659"/>
    <lineage>
        <taxon>unclassified sequences</taxon>
        <taxon>metagenomes</taxon>
        <taxon>ecological metagenomes</taxon>
    </lineage>
</organism>
<dbReference type="PANTHER" id="PTHR31616:SF0">
    <property type="entry name" value="GLUCAN 1,4-ALPHA-GLUCOSIDASE"/>
    <property type="match status" value="1"/>
</dbReference>
<dbReference type="GO" id="GO:0005975">
    <property type="term" value="P:carbohydrate metabolic process"/>
    <property type="evidence" value="ECO:0007669"/>
    <property type="project" value="InterPro"/>
</dbReference>
<dbReference type="GO" id="GO:0004553">
    <property type="term" value="F:hydrolase activity, hydrolyzing O-glycosyl compounds"/>
    <property type="evidence" value="ECO:0007669"/>
    <property type="project" value="TreeGrafter"/>
</dbReference>
<feature type="domain" description="GH15-like" evidence="1">
    <location>
        <begin position="278"/>
        <end position="346"/>
    </location>
</feature>
<feature type="domain" description="GH15-like" evidence="1">
    <location>
        <begin position="365"/>
        <end position="661"/>
    </location>
</feature>
<dbReference type="Pfam" id="PF00723">
    <property type="entry name" value="Glyco_hydro_15"/>
    <property type="match status" value="2"/>
</dbReference>
<evidence type="ECO:0000259" key="2">
    <source>
        <dbReference type="Pfam" id="PF09137"/>
    </source>
</evidence>
<dbReference type="EMBL" id="AUZY01013014">
    <property type="protein sequence ID" value="EQD26954.1"/>
    <property type="molecule type" value="Genomic_DNA"/>
</dbReference>
<dbReference type="GO" id="GO:0030246">
    <property type="term" value="F:carbohydrate binding"/>
    <property type="evidence" value="ECO:0007669"/>
    <property type="project" value="InterPro"/>
</dbReference>
<dbReference type="InterPro" id="IPR014718">
    <property type="entry name" value="GH-type_carb-bd"/>
</dbReference>
<dbReference type="AlphaFoldDB" id="T0ZDS7"/>
<proteinExistence type="predicted"/>
<evidence type="ECO:0000313" key="3">
    <source>
        <dbReference type="EMBL" id="EQD26954.1"/>
    </source>
</evidence>
<feature type="domain" description="Glucodextranase N-terminal" evidence="2">
    <location>
        <begin position="13"/>
        <end position="262"/>
    </location>
</feature>
<gene>
    <name evidence="3" type="ORF">B1B_19371</name>
</gene>
<accession>T0ZDS7</accession>
<reference evidence="3" key="1">
    <citation type="submission" date="2013-08" db="EMBL/GenBank/DDBJ databases">
        <authorList>
            <person name="Mendez C."/>
            <person name="Richter M."/>
            <person name="Ferrer M."/>
            <person name="Sanchez J."/>
        </authorList>
    </citation>
    <scope>NUCLEOTIDE SEQUENCE</scope>
</reference>
<dbReference type="SUPFAM" id="SSF48208">
    <property type="entry name" value="Six-hairpin glycosidases"/>
    <property type="match status" value="1"/>
</dbReference>
<protein>
    <submittedName>
        <fullName evidence="3">Glucan 1,4-alpha-glucosidase</fullName>
    </submittedName>
</protein>
<comment type="caution">
    <text evidence="3">The sequence shown here is derived from an EMBL/GenBank/DDBJ whole genome shotgun (WGS) entry which is preliminary data.</text>
</comment>
<dbReference type="Gene3D" id="1.50.10.10">
    <property type="match status" value="1"/>
</dbReference>
<dbReference type="InterPro" id="IPR008928">
    <property type="entry name" value="6-hairpin_glycosidase_sf"/>
</dbReference>
<dbReference type="InterPro" id="IPR012341">
    <property type="entry name" value="6hp_glycosidase-like_sf"/>
</dbReference>
<dbReference type="InterPro" id="IPR011013">
    <property type="entry name" value="Gal_mutarotase_sf_dom"/>
</dbReference>
<dbReference type="SUPFAM" id="SSF74650">
    <property type="entry name" value="Galactose mutarotase-like"/>
    <property type="match status" value="1"/>
</dbReference>
<dbReference type="InterPro" id="IPR011613">
    <property type="entry name" value="GH15-like"/>
</dbReference>